<evidence type="ECO:0000313" key="7">
    <source>
        <dbReference type="Proteomes" id="UP000321362"/>
    </source>
</evidence>
<dbReference type="Gene3D" id="3.40.630.40">
    <property type="entry name" value="Zn-dependent exopeptidases"/>
    <property type="match status" value="1"/>
</dbReference>
<reference evidence="6 7" key="1">
    <citation type="journal article" date="2013" name="J. Microbiol.">
        <title>Mucilaginibacter ginsenosidivorax sp. nov., with ginsenoside converting activity isolated from sediment.</title>
        <authorList>
            <person name="Kim J.K."/>
            <person name="Choi T.E."/>
            <person name="Liu Q.M."/>
            <person name="Park H.Y."/>
            <person name="Yi T.H."/>
            <person name="Yoon M.H."/>
            <person name="Kim S.C."/>
            <person name="Im W.T."/>
        </authorList>
    </citation>
    <scope>NUCLEOTIDE SEQUENCE [LARGE SCALE GENOMIC DNA]</scope>
    <source>
        <strain evidence="6 7">KHI28</strain>
    </source>
</reference>
<dbReference type="GO" id="GO:0030288">
    <property type="term" value="C:outer membrane-bounded periplasmic space"/>
    <property type="evidence" value="ECO:0007669"/>
    <property type="project" value="TreeGrafter"/>
</dbReference>
<comment type="catalytic activity">
    <reaction evidence="1">
        <text>Hydrolyzes the link between N-acetylmuramoyl residues and L-amino acid residues in certain cell-wall glycopeptides.</text>
        <dbReference type="EC" id="3.5.1.28"/>
    </reaction>
</comment>
<dbReference type="AlphaFoldDB" id="A0A5B8VWP7"/>
<dbReference type="Pfam" id="PF01520">
    <property type="entry name" value="Amidase_3"/>
    <property type="match status" value="1"/>
</dbReference>
<evidence type="ECO:0000256" key="2">
    <source>
        <dbReference type="ARBA" id="ARBA00011901"/>
    </source>
</evidence>
<gene>
    <name evidence="6" type="ORF">FSB76_06545</name>
</gene>
<keyword evidence="3" id="KW-0378">Hydrolase</keyword>
<accession>A0A5B8VWP7</accession>
<keyword evidence="7" id="KW-1185">Reference proteome</keyword>
<dbReference type="KEGG" id="mgk:FSB76_06545"/>
<evidence type="ECO:0000259" key="5">
    <source>
        <dbReference type="SMART" id="SM00646"/>
    </source>
</evidence>
<feature type="domain" description="MurNAc-LAA" evidence="5">
    <location>
        <begin position="104"/>
        <end position="267"/>
    </location>
</feature>
<evidence type="ECO:0000256" key="4">
    <source>
        <dbReference type="SAM" id="SignalP"/>
    </source>
</evidence>
<protein>
    <recommendedName>
        <fullName evidence="2">N-acetylmuramoyl-L-alanine amidase</fullName>
        <ecNumber evidence="2">3.5.1.28</ecNumber>
    </recommendedName>
</protein>
<dbReference type="PANTHER" id="PTHR30404:SF0">
    <property type="entry name" value="N-ACETYLMURAMOYL-L-ALANINE AMIDASE AMIC"/>
    <property type="match status" value="1"/>
</dbReference>
<name>A0A5B8VWP7_9SPHI</name>
<dbReference type="InterPro" id="IPR002508">
    <property type="entry name" value="MurNAc-LAA_cat"/>
</dbReference>
<dbReference type="InterPro" id="IPR050695">
    <property type="entry name" value="N-acetylmuramoyl_amidase_3"/>
</dbReference>
<dbReference type="SMART" id="SM00646">
    <property type="entry name" value="Ami_3"/>
    <property type="match status" value="1"/>
</dbReference>
<evidence type="ECO:0000313" key="6">
    <source>
        <dbReference type="EMBL" id="QEC75621.1"/>
    </source>
</evidence>
<dbReference type="SUPFAM" id="SSF53187">
    <property type="entry name" value="Zn-dependent exopeptidases"/>
    <property type="match status" value="1"/>
</dbReference>
<dbReference type="EC" id="3.5.1.28" evidence="2"/>
<dbReference type="RefSeq" id="WP_147052833.1">
    <property type="nucleotide sequence ID" value="NZ_CP042437.1"/>
</dbReference>
<proteinExistence type="predicted"/>
<sequence length="276" mass="30550">MRGFKKFFSVAIISLGLCLWCCFSLRAQQRDTIPATSGFRFKTVIIDAGHGGKDPGARGSYSVEKNVTLAIAKKLKLYIDTGMKGITTLMTRTDDTFIPLNQRSNIANQAHGNLFVSIHCNSSPEGNAASAHKRKGVLLLVYGFHRLKEQEEAVRENASIFQEKDYKQNYESYDETDPSNAIILNAYIQKYRKQSILFGDLLNAEFTDFDGRPSEGVKEQGVLVLAHSAMPAVLIETGFINNPEEEDYLNSPGGQDAIVKSIVTAINNYRKAIGSL</sequence>
<dbReference type="CDD" id="cd02696">
    <property type="entry name" value="MurNAc-LAA"/>
    <property type="match status" value="1"/>
</dbReference>
<dbReference type="GO" id="GO:0009253">
    <property type="term" value="P:peptidoglycan catabolic process"/>
    <property type="evidence" value="ECO:0007669"/>
    <property type="project" value="InterPro"/>
</dbReference>
<organism evidence="6 7">
    <name type="scientific">Mucilaginibacter ginsenosidivorax</name>
    <dbReference type="NCBI Taxonomy" id="862126"/>
    <lineage>
        <taxon>Bacteria</taxon>
        <taxon>Pseudomonadati</taxon>
        <taxon>Bacteroidota</taxon>
        <taxon>Sphingobacteriia</taxon>
        <taxon>Sphingobacteriales</taxon>
        <taxon>Sphingobacteriaceae</taxon>
        <taxon>Mucilaginibacter</taxon>
    </lineage>
</organism>
<dbReference type="GO" id="GO:0008745">
    <property type="term" value="F:N-acetylmuramoyl-L-alanine amidase activity"/>
    <property type="evidence" value="ECO:0007669"/>
    <property type="project" value="UniProtKB-EC"/>
</dbReference>
<keyword evidence="4" id="KW-0732">Signal</keyword>
<feature type="signal peptide" evidence="4">
    <location>
        <begin position="1"/>
        <end position="29"/>
    </location>
</feature>
<evidence type="ECO:0000256" key="3">
    <source>
        <dbReference type="ARBA" id="ARBA00022801"/>
    </source>
</evidence>
<evidence type="ECO:0000256" key="1">
    <source>
        <dbReference type="ARBA" id="ARBA00001561"/>
    </source>
</evidence>
<dbReference type="OrthoDB" id="9806267at2"/>
<dbReference type="EMBL" id="CP042437">
    <property type="protein sequence ID" value="QEC75621.1"/>
    <property type="molecule type" value="Genomic_DNA"/>
</dbReference>
<dbReference type="Proteomes" id="UP000321362">
    <property type="component" value="Chromosome"/>
</dbReference>
<feature type="chain" id="PRO_5023131175" description="N-acetylmuramoyl-L-alanine amidase" evidence="4">
    <location>
        <begin position="30"/>
        <end position="276"/>
    </location>
</feature>
<dbReference type="PANTHER" id="PTHR30404">
    <property type="entry name" value="N-ACETYLMURAMOYL-L-ALANINE AMIDASE"/>
    <property type="match status" value="1"/>
</dbReference>